<reference evidence="3 4" key="1">
    <citation type="submission" date="2023-03" db="EMBL/GenBank/DDBJ databases">
        <title>Draft genome sequence of Thalassotalea eurytherma JCM 18482T.</title>
        <authorList>
            <person name="Sawabe T."/>
        </authorList>
    </citation>
    <scope>NUCLEOTIDE SEQUENCE [LARGE SCALE GENOMIC DNA]</scope>
    <source>
        <strain evidence="3 4">JCM 18482</strain>
    </source>
</reference>
<dbReference type="Proteomes" id="UP001157133">
    <property type="component" value="Unassembled WGS sequence"/>
</dbReference>
<keyword evidence="1" id="KW-0472">Membrane</keyword>
<dbReference type="RefSeq" id="WP_322790590.1">
    <property type="nucleotide sequence ID" value="NZ_BSSU01000003.1"/>
</dbReference>
<gene>
    <name evidence="3" type="ORF">theurythT_07290</name>
</gene>
<organism evidence="3 4">
    <name type="scientific">Thalassotalea eurytherma</name>
    <dbReference type="NCBI Taxonomy" id="1144278"/>
    <lineage>
        <taxon>Bacteria</taxon>
        <taxon>Pseudomonadati</taxon>
        <taxon>Pseudomonadota</taxon>
        <taxon>Gammaproteobacteria</taxon>
        <taxon>Alteromonadales</taxon>
        <taxon>Colwelliaceae</taxon>
        <taxon>Thalassotalea</taxon>
    </lineage>
</organism>
<dbReference type="Gene3D" id="3.90.550.10">
    <property type="entry name" value="Spore Coat Polysaccharide Biosynthesis Protein SpsA, Chain A"/>
    <property type="match status" value="1"/>
</dbReference>
<evidence type="ECO:0000313" key="4">
    <source>
        <dbReference type="Proteomes" id="UP001157133"/>
    </source>
</evidence>
<dbReference type="GO" id="GO:0016740">
    <property type="term" value="F:transferase activity"/>
    <property type="evidence" value="ECO:0007669"/>
    <property type="project" value="UniProtKB-KW"/>
</dbReference>
<name>A0ABQ6H108_9GAMM</name>
<protein>
    <submittedName>
        <fullName evidence="3">Glycosyl transferase</fullName>
    </submittedName>
</protein>
<keyword evidence="3" id="KW-0808">Transferase</keyword>
<evidence type="ECO:0000256" key="1">
    <source>
        <dbReference type="SAM" id="Phobius"/>
    </source>
</evidence>
<comment type="caution">
    <text evidence="3">The sequence shown here is derived from an EMBL/GenBank/DDBJ whole genome shotgun (WGS) entry which is preliminary data.</text>
</comment>
<dbReference type="EMBL" id="BSSU01000003">
    <property type="protein sequence ID" value="GLX81277.1"/>
    <property type="molecule type" value="Genomic_DNA"/>
</dbReference>
<dbReference type="SUPFAM" id="SSF53448">
    <property type="entry name" value="Nucleotide-diphospho-sugar transferases"/>
    <property type="match status" value="1"/>
</dbReference>
<dbReference type="PANTHER" id="PTHR22916">
    <property type="entry name" value="GLYCOSYLTRANSFERASE"/>
    <property type="match status" value="1"/>
</dbReference>
<evidence type="ECO:0000313" key="3">
    <source>
        <dbReference type="EMBL" id="GLX81277.1"/>
    </source>
</evidence>
<dbReference type="InterPro" id="IPR029044">
    <property type="entry name" value="Nucleotide-diphossugar_trans"/>
</dbReference>
<keyword evidence="1" id="KW-1133">Transmembrane helix</keyword>
<keyword evidence="4" id="KW-1185">Reference proteome</keyword>
<accession>A0ABQ6H108</accession>
<proteinExistence type="predicted"/>
<dbReference type="PANTHER" id="PTHR22916:SF3">
    <property type="entry name" value="UDP-GLCNAC:BETAGAL BETA-1,3-N-ACETYLGLUCOSAMINYLTRANSFERASE-LIKE PROTEIN 1"/>
    <property type="match status" value="1"/>
</dbReference>
<dbReference type="Pfam" id="PF00535">
    <property type="entry name" value="Glycos_transf_2"/>
    <property type="match status" value="1"/>
</dbReference>
<dbReference type="InterPro" id="IPR001173">
    <property type="entry name" value="Glyco_trans_2-like"/>
</dbReference>
<evidence type="ECO:0000259" key="2">
    <source>
        <dbReference type="Pfam" id="PF00535"/>
    </source>
</evidence>
<feature type="domain" description="Glycosyltransferase 2-like" evidence="2">
    <location>
        <begin position="22"/>
        <end position="187"/>
    </location>
</feature>
<sequence length="297" mass="34569">MKFPTFTSLGQKEIYAAESIVAMSVYHGDKLKWIKEAVNSILEQTYRDFIFVIVIDGDVDKQTLNYLKQLCLAVDNMFAYQGVTQAGLSTCMNFAIDYGLKINARYFFRMDADDKSLPTRLEKQVNYFSEKSHVDVLGSALIEIDEQGQKVGARKFPEHHDLLVKILPLRCPLNHPTVAIRFSVFEQGFRYNPMHLNTQDYFFWVTLASAGFKLANIREPLLEYRRVQGFYKRRGKDKSINEFKARLFAMKTLKRYNIKTLTYAYFVLGLRMMPSFVIKLAYKFDRKFIHGNTDNTT</sequence>
<feature type="transmembrane region" description="Helical" evidence="1">
    <location>
        <begin position="263"/>
        <end position="282"/>
    </location>
</feature>
<keyword evidence="1" id="KW-0812">Transmembrane</keyword>